<evidence type="ECO:0000256" key="2">
    <source>
        <dbReference type="ARBA" id="ARBA00022473"/>
    </source>
</evidence>
<keyword evidence="3" id="KW-0341">Growth regulation</keyword>
<sequence>MDIRLHTTVHSKQRKEKIRNPISFLNEPSSQELLCKAEENFGFNHPMGGLKIPSAEEIFVESHFSVE</sequence>
<dbReference type="PANTHER" id="PTHR31929">
    <property type="entry name" value="SAUR-LIKE AUXIN-RESPONSIVE PROTEIN FAMILY-RELATED"/>
    <property type="match status" value="1"/>
</dbReference>
<dbReference type="Proteomes" id="UP000030687">
    <property type="component" value="Unassembled WGS sequence"/>
</dbReference>
<organism evidence="4 5">
    <name type="scientific">Citrus clementina</name>
    <name type="common">Clementine</name>
    <name type="synonym">Citrus deliciosa x Citrus sinensis</name>
    <dbReference type="NCBI Taxonomy" id="85681"/>
    <lineage>
        <taxon>Eukaryota</taxon>
        <taxon>Viridiplantae</taxon>
        <taxon>Streptophyta</taxon>
        <taxon>Embryophyta</taxon>
        <taxon>Tracheophyta</taxon>
        <taxon>Spermatophyta</taxon>
        <taxon>Magnoliopsida</taxon>
        <taxon>eudicotyledons</taxon>
        <taxon>Gunneridae</taxon>
        <taxon>Pentapetalae</taxon>
        <taxon>rosids</taxon>
        <taxon>malvids</taxon>
        <taxon>Sapindales</taxon>
        <taxon>Rutaceae</taxon>
        <taxon>Aurantioideae</taxon>
        <taxon>Citrus</taxon>
    </lineage>
</organism>
<accession>V4S8L4</accession>
<evidence type="ECO:0000256" key="1">
    <source>
        <dbReference type="ARBA" id="ARBA00006974"/>
    </source>
</evidence>
<protein>
    <submittedName>
        <fullName evidence="4">Uncharacterized protein</fullName>
    </submittedName>
</protein>
<dbReference type="GO" id="GO:0009733">
    <property type="term" value="P:response to auxin"/>
    <property type="evidence" value="ECO:0007669"/>
    <property type="project" value="InterPro"/>
</dbReference>
<evidence type="ECO:0000313" key="4">
    <source>
        <dbReference type="EMBL" id="ESR36782.1"/>
    </source>
</evidence>
<keyword evidence="5" id="KW-1185">Reference proteome</keyword>
<dbReference type="AlphaFoldDB" id="V4S8L4"/>
<gene>
    <name evidence="4" type="ORF">CICLE_v10029918mg</name>
</gene>
<dbReference type="Pfam" id="PF02519">
    <property type="entry name" value="Auxin_inducible"/>
    <property type="match status" value="1"/>
</dbReference>
<dbReference type="EMBL" id="KI536978">
    <property type="protein sequence ID" value="ESR36782.1"/>
    <property type="molecule type" value="Genomic_DNA"/>
</dbReference>
<evidence type="ECO:0000256" key="3">
    <source>
        <dbReference type="ARBA" id="ARBA00022604"/>
    </source>
</evidence>
<evidence type="ECO:0000313" key="5">
    <source>
        <dbReference type="Proteomes" id="UP000030687"/>
    </source>
</evidence>
<dbReference type="KEGG" id="cic:CICLE_v10029918mg"/>
<keyword evidence="2" id="KW-0217">Developmental protein</keyword>
<name>V4S8L4_CITCL</name>
<dbReference type="Gramene" id="ESR36782">
    <property type="protein sequence ID" value="ESR36782"/>
    <property type="gene ID" value="CICLE_v10029918mg"/>
</dbReference>
<comment type="similarity">
    <text evidence="1">Belongs to the ARG7 family.</text>
</comment>
<reference evidence="4 5" key="1">
    <citation type="submission" date="2013-10" db="EMBL/GenBank/DDBJ databases">
        <authorList>
            <consortium name="International Citrus Genome Consortium"/>
            <person name="Jenkins J."/>
            <person name="Schmutz J."/>
            <person name="Prochnik S."/>
            <person name="Rokhsar D."/>
            <person name="Gmitter F."/>
            <person name="Ollitrault P."/>
            <person name="Machado M."/>
            <person name="Talon M."/>
            <person name="Wincker P."/>
            <person name="Jaillon O."/>
            <person name="Morgante M."/>
        </authorList>
    </citation>
    <scope>NUCLEOTIDE SEQUENCE</scope>
    <source>
        <strain evidence="5">cv. Clemenules</strain>
    </source>
</reference>
<dbReference type="InParanoid" id="V4S8L4"/>
<dbReference type="InterPro" id="IPR003676">
    <property type="entry name" value="SAUR_fam"/>
</dbReference>
<proteinExistence type="inferred from homology"/>